<dbReference type="InterPro" id="IPR000424">
    <property type="entry name" value="Primosome_PriB/ssb"/>
</dbReference>
<gene>
    <name evidence="4" type="ORF">HUO14_03690</name>
</gene>
<accession>A0ABX2MZZ0</accession>
<comment type="caution">
    <text evidence="4">The sequence shown here is derived from an EMBL/GenBank/DDBJ whole genome shotgun (WGS) entry which is preliminary data.</text>
</comment>
<evidence type="ECO:0000313" key="5">
    <source>
        <dbReference type="Proteomes" id="UP000652427"/>
    </source>
</evidence>
<dbReference type="Pfam" id="PF00436">
    <property type="entry name" value="SSB"/>
    <property type="match status" value="1"/>
</dbReference>
<evidence type="ECO:0000256" key="2">
    <source>
        <dbReference type="ARBA" id="ARBA00023172"/>
    </source>
</evidence>
<dbReference type="InterPro" id="IPR012340">
    <property type="entry name" value="NA-bd_OB-fold"/>
</dbReference>
<keyword evidence="2" id="KW-0233">DNA recombination</keyword>
<organism evidence="4 5">
    <name type="scientific">Parasphingorhabdus flavimaris</name>
    <dbReference type="NCBI Taxonomy" id="266812"/>
    <lineage>
        <taxon>Bacteria</taxon>
        <taxon>Pseudomonadati</taxon>
        <taxon>Pseudomonadota</taxon>
        <taxon>Alphaproteobacteria</taxon>
        <taxon>Sphingomonadales</taxon>
        <taxon>Sphingomonadaceae</taxon>
        <taxon>Parasphingorhabdus</taxon>
    </lineage>
</organism>
<dbReference type="GO" id="GO:0003677">
    <property type="term" value="F:DNA binding"/>
    <property type="evidence" value="ECO:0007669"/>
    <property type="project" value="UniProtKB-KW"/>
</dbReference>
<dbReference type="RefSeq" id="WP_176278506.1">
    <property type="nucleotide sequence ID" value="NZ_JABWMH010000001.1"/>
</dbReference>
<evidence type="ECO:0000313" key="4">
    <source>
        <dbReference type="EMBL" id="NVD27010.1"/>
    </source>
</evidence>
<sequence length="112" mass="12465">MQNIVEFHIIGRLGKIDAAEKVTHISVAVNYNRREGETWKSDPQWHRVTLFGKLRDRLAKTTIGDLVRITGRIGQSSYKVEGQTRYSVDLIADGFAILAKAKGRPADGEAGE</sequence>
<reference evidence="4 5" key="1">
    <citation type="submission" date="2020-06" db="EMBL/GenBank/DDBJ databases">
        <authorList>
            <person name="Kim S.-J."/>
            <person name="Park S.-J."/>
        </authorList>
    </citation>
    <scope>NUCLEOTIDE SEQUENCE [LARGE SCALE GENOMIC DNA]</scope>
    <source>
        <strain evidence="4 5">SW-151</strain>
    </source>
</reference>
<keyword evidence="1 3" id="KW-0238">DNA-binding</keyword>
<keyword evidence="5" id="KW-1185">Reference proteome</keyword>
<dbReference type="CDD" id="cd04496">
    <property type="entry name" value="SSB_OBF"/>
    <property type="match status" value="1"/>
</dbReference>
<proteinExistence type="predicted"/>
<protein>
    <recommendedName>
        <fullName evidence="3">Single-stranded DNA-binding protein</fullName>
    </recommendedName>
</protein>
<dbReference type="EMBL" id="JABWMH010000001">
    <property type="protein sequence ID" value="NVD27010.1"/>
    <property type="molecule type" value="Genomic_DNA"/>
</dbReference>
<evidence type="ECO:0000256" key="1">
    <source>
        <dbReference type="ARBA" id="ARBA00023125"/>
    </source>
</evidence>
<evidence type="ECO:0000256" key="3">
    <source>
        <dbReference type="PIRNR" id="PIRNR002070"/>
    </source>
</evidence>
<name>A0ABX2MZZ0_9SPHN</name>
<dbReference type="SUPFAM" id="SSF50249">
    <property type="entry name" value="Nucleic acid-binding proteins"/>
    <property type="match status" value="1"/>
</dbReference>
<dbReference type="Proteomes" id="UP000652427">
    <property type="component" value="Unassembled WGS sequence"/>
</dbReference>
<dbReference type="Gene3D" id="2.40.50.140">
    <property type="entry name" value="Nucleic acid-binding proteins"/>
    <property type="match status" value="1"/>
</dbReference>
<dbReference type="PROSITE" id="PS50935">
    <property type="entry name" value="SSB"/>
    <property type="match status" value="1"/>
</dbReference>
<dbReference type="PIRSF" id="PIRSF002070">
    <property type="entry name" value="SSB"/>
    <property type="match status" value="1"/>
</dbReference>
<dbReference type="InterPro" id="IPR011344">
    <property type="entry name" value="ssDNA-bd"/>
</dbReference>